<dbReference type="Proteomes" id="UP000308197">
    <property type="component" value="Unassembled WGS sequence"/>
</dbReference>
<sequence length="584" mass="65897">MEMSSVQAMSQDQRERFQGLRSSELQTSALDVLNEYEEKAREYQEKLRELREHYIPEVKSIYNSGALINQLPNELLILIFRFVGPRTSPADAIRQTHICRLWRSLIHQAPTFWSDLLDAEDVLARTWHDNAMVLAAFDRSEPVTQIGFSMYGSFLPLLETVPVHASRISTLWLDAAVIEEQDVRPFFRLHMPHLEELTIWMWCSNKANSLIEPQSGTRFPKLRHLQTNCVRFSIAWINSTIRTLWLGTSRIGDEGNCYPEVCCQLRFVDQLLQVLAKCPNLTELVFDGCLSRTPATFGPCPTVYLPNLEVLDLRGASSVLSSVATHLVMPDSTEIALTSDTTPYYALSDLLPESGSISLSSVNHLSIELGRRLQYSNYEYSVWGGADDTGEYRLGLCSFAALPPRANSNNTTLGFDLLRFFQGFVPVFSPSSVTSLKITSFGSFHDSLSGGFTYIFQHYPQLTHLSLRISFFETVFKALAGDGVLTRLQRLEVCIDINCQDAALHETMVSMLEARTSRGLQLKSFLFSTDQEDEEGFLFNDKELLPPMMDDLVRRLGSIIPDVVIEHPEAPWPVPDPAENTSTA</sequence>
<accession>A0A5C3PQX2</accession>
<dbReference type="PANTHER" id="PTHR38926:SF5">
    <property type="entry name" value="F-BOX AND LEUCINE-RICH REPEAT PROTEIN 6"/>
    <property type="match status" value="1"/>
</dbReference>
<dbReference type="SUPFAM" id="SSF81383">
    <property type="entry name" value="F-box domain"/>
    <property type="match status" value="1"/>
</dbReference>
<gene>
    <name evidence="3" type="ORF">K466DRAFT_660566</name>
</gene>
<evidence type="ECO:0000313" key="4">
    <source>
        <dbReference type="Proteomes" id="UP000308197"/>
    </source>
</evidence>
<name>A0A5C3PQX2_9APHY</name>
<evidence type="ECO:0000256" key="1">
    <source>
        <dbReference type="SAM" id="Coils"/>
    </source>
</evidence>
<dbReference type="InterPro" id="IPR036047">
    <property type="entry name" value="F-box-like_dom_sf"/>
</dbReference>
<feature type="domain" description="F-box" evidence="2">
    <location>
        <begin position="65"/>
        <end position="116"/>
    </location>
</feature>
<protein>
    <recommendedName>
        <fullName evidence="2">F-box domain-containing protein</fullName>
    </recommendedName>
</protein>
<keyword evidence="4" id="KW-1185">Reference proteome</keyword>
<dbReference type="InterPro" id="IPR032675">
    <property type="entry name" value="LRR_dom_sf"/>
</dbReference>
<dbReference type="Pfam" id="PF12937">
    <property type="entry name" value="F-box-like"/>
    <property type="match status" value="1"/>
</dbReference>
<dbReference type="PROSITE" id="PS50181">
    <property type="entry name" value="FBOX"/>
    <property type="match status" value="1"/>
</dbReference>
<proteinExistence type="predicted"/>
<dbReference type="SUPFAM" id="SSF52047">
    <property type="entry name" value="RNI-like"/>
    <property type="match status" value="1"/>
</dbReference>
<dbReference type="EMBL" id="ML211037">
    <property type="protein sequence ID" value="TFK90750.1"/>
    <property type="molecule type" value="Genomic_DNA"/>
</dbReference>
<dbReference type="InterPro" id="IPR001810">
    <property type="entry name" value="F-box_dom"/>
</dbReference>
<dbReference type="Gene3D" id="1.20.1280.50">
    <property type="match status" value="1"/>
</dbReference>
<dbReference type="PANTHER" id="PTHR38926">
    <property type="entry name" value="F-BOX DOMAIN CONTAINING PROTEIN, EXPRESSED"/>
    <property type="match status" value="1"/>
</dbReference>
<feature type="coiled-coil region" evidence="1">
    <location>
        <begin position="26"/>
        <end position="53"/>
    </location>
</feature>
<dbReference type="AlphaFoldDB" id="A0A5C3PQX2"/>
<keyword evidence="1" id="KW-0175">Coiled coil</keyword>
<dbReference type="Gene3D" id="3.80.10.10">
    <property type="entry name" value="Ribonuclease Inhibitor"/>
    <property type="match status" value="1"/>
</dbReference>
<dbReference type="STRING" id="1314778.A0A5C3PQX2"/>
<organism evidence="3 4">
    <name type="scientific">Polyporus arcularius HHB13444</name>
    <dbReference type="NCBI Taxonomy" id="1314778"/>
    <lineage>
        <taxon>Eukaryota</taxon>
        <taxon>Fungi</taxon>
        <taxon>Dikarya</taxon>
        <taxon>Basidiomycota</taxon>
        <taxon>Agaricomycotina</taxon>
        <taxon>Agaricomycetes</taxon>
        <taxon>Polyporales</taxon>
        <taxon>Polyporaceae</taxon>
        <taxon>Polyporus</taxon>
    </lineage>
</organism>
<dbReference type="InParanoid" id="A0A5C3PQX2"/>
<evidence type="ECO:0000313" key="3">
    <source>
        <dbReference type="EMBL" id="TFK90750.1"/>
    </source>
</evidence>
<reference evidence="3 4" key="1">
    <citation type="journal article" date="2019" name="Nat. Ecol. Evol.">
        <title>Megaphylogeny resolves global patterns of mushroom evolution.</title>
        <authorList>
            <person name="Varga T."/>
            <person name="Krizsan K."/>
            <person name="Foldi C."/>
            <person name="Dima B."/>
            <person name="Sanchez-Garcia M."/>
            <person name="Sanchez-Ramirez S."/>
            <person name="Szollosi G.J."/>
            <person name="Szarkandi J.G."/>
            <person name="Papp V."/>
            <person name="Albert L."/>
            <person name="Andreopoulos W."/>
            <person name="Angelini C."/>
            <person name="Antonin V."/>
            <person name="Barry K.W."/>
            <person name="Bougher N.L."/>
            <person name="Buchanan P."/>
            <person name="Buyck B."/>
            <person name="Bense V."/>
            <person name="Catcheside P."/>
            <person name="Chovatia M."/>
            <person name="Cooper J."/>
            <person name="Damon W."/>
            <person name="Desjardin D."/>
            <person name="Finy P."/>
            <person name="Geml J."/>
            <person name="Haridas S."/>
            <person name="Hughes K."/>
            <person name="Justo A."/>
            <person name="Karasinski D."/>
            <person name="Kautmanova I."/>
            <person name="Kiss B."/>
            <person name="Kocsube S."/>
            <person name="Kotiranta H."/>
            <person name="LaButti K.M."/>
            <person name="Lechner B.E."/>
            <person name="Liimatainen K."/>
            <person name="Lipzen A."/>
            <person name="Lukacs Z."/>
            <person name="Mihaltcheva S."/>
            <person name="Morgado L.N."/>
            <person name="Niskanen T."/>
            <person name="Noordeloos M.E."/>
            <person name="Ohm R.A."/>
            <person name="Ortiz-Santana B."/>
            <person name="Ovrebo C."/>
            <person name="Racz N."/>
            <person name="Riley R."/>
            <person name="Savchenko A."/>
            <person name="Shiryaev A."/>
            <person name="Soop K."/>
            <person name="Spirin V."/>
            <person name="Szebenyi C."/>
            <person name="Tomsovsky M."/>
            <person name="Tulloss R.E."/>
            <person name="Uehling J."/>
            <person name="Grigoriev I.V."/>
            <person name="Vagvolgyi C."/>
            <person name="Papp T."/>
            <person name="Martin F.M."/>
            <person name="Miettinen O."/>
            <person name="Hibbett D.S."/>
            <person name="Nagy L.G."/>
        </authorList>
    </citation>
    <scope>NUCLEOTIDE SEQUENCE [LARGE SCALE GENOMIC DNA]</scope>
    <source>
        <strain evidence="3 4">HHB13444</strain>
    </source>
</reference>
<evidence type="ECO:0000259" key="2">
    <source>
        <dbReference type="PROSITE" id="PS50181"/>
    </source>
</evidence>